<evidence type="ECO:0000313" key="4">
    <source>
        <dbReference type="Proteomes" id="UP000467249"/>
    </source>
</evidence>
<sequence length="236" mass="25902">MRPPPDPGDRSRLTGMTDQDRAAARREIADALLNALERRHEVLDVIVESADRDTAITEITSLLGISRRGGEAVIGMSFDQLTKDARRRIAQEIEDLNSQLSFTLGERPASSDDRLQLRPFSHDDDRDLFATRTDEIGAAGDGSGSPAGDLDDEIRSARERSNAEEAAWFVALDGDQKVGLVFGELVDGEVNVRIWIHPEHRQKGYGTAALRRSRSEMAACFPAVPLVVRTPGSIRG</sequence>
<dbReference type="InterPro" id="IPR000182">
    <property type="entry name" value="GNAT_dom"/>
</dbReference>
<dbReference type="GO" id="GO:0003677">
    <property type="term" value="F:DNA binding"/>
    <property type="evidence" value="ECO:0007669"/>
    <property type="project" value="InterPro"/>
</dbReference>
<dbReference type="SUPFAM" id="SSF55729">
    <property type="entry name" value="Acyl-CoA N-acyltransferases (Nat)"/>
    <property type="match status" value="1"/>
</dbReference>
<evidence type="ECO:0000256" key="1">
    <source>
        <dbReference type="SAM" id="MobiDB-lite"/>
    </source>
</evidence>
<protein>
    <submittedName>
        <fullName evidence="3">N-acetyltransferase</fullName>
    </submittedName>
</protein>
<dbReference type="PROSITE" id="PS51186">
    <property type="entry name" value="GNAT"/>
    <property type="match status" value="1"/>
</dbReference>
<accession>A0A6N4W6R7</accession>
<proteinExistence type="predicted"/>
<keyword evidence="4" id="KW-1185">Reference proteome</keyword>
<organism evidence="3 4">
    <name type="scientific">Mycolicibacterium anyangense</name>
    <dbReference type="NCBI Taxonomy" id="1431246"/>
    <lineage>
        <taxon>Bacteria</taxon>
        <taxon>Bacillati</taxon>
        <taxon>Actinomycetota</taxon>
        <taxon>Actinomycetes</taxon>
        <taxon>Mycobacteriales</taxon>
        <taxon>Mycobacteriaceae</taxon>
        <taxon>Mycolicibacterium</taxon>
    </lineage>
</organism>
<dbReference type="EMBL" id="AP022620">
    <property type="protein sequence ID" value="BBZ76073.1"/>
    <property type="molecule type" value="Genomic_DNA"/>
</dbReference>
<keyword evidence="3" id="KW-0808">Transferase</keyword>
<feature type="compositionally biased region" description="Basic and acidic residues" evidence="1">
    <location>
        <begin position="7"/>
        <end position="21"/>
    </location>
</feature>
<dbReference type="Gene3D" id="3.40.630.30">
    <property type="match status" value="1"/>
</dbReference>
<evidence type="ECO:0000259" key="2">
    <source>
        <dbReference type="PROSITE" id="PS51186"/>
    </source>
</evidence>
<feature type="domain" description="N-acetyltransferase" evidence="2">
    <location>
        <begin position="115"/>
        <end position="236"/>
    </location>
</feature>
<dbReference type="Proteomes" id="UP000467249">
    <property type="component" value="Chromosome"/>
</dbReference>
<dbReference type="KEGG" id="many:MANY_14100"/>
<reference evidence="3 4" key="1">
    <citation type="journal article" date="2019" name="Emerg. Microbes Infect.">
        <title>Comprehensive subspecies identification of 175 nontuberculous mycobacteria species based on 7547 genomic profiles.</title>
        <authorList>
            <person name="Matsumoto Y."/>
            <person name="Kinjo T."/>
            <person name="Motooka D."/>
            <person name="Nabeya D."/>
            <person name="Jung N."/>
            <person name="Uechi K."/>
            <person name="Horii T."/>
            <person name="Iida T."/>
            <person name="Fujita J."/>
            <person name="Nakamura S."/>
        </authorList>
    </citation>
    <scope>NUCLEOTIDE SEQUENCE [LARGE SCALE GENOMIC DNA]</scope>
    <source>
        <strain evidence="3 4">JCM 30275</strain>
    </source>
</reference>
<dbReference type="AlphaFoldDB" id="A0A6N4W6R7"/>
<dbReference type="InterPro" id="IPR016181">
    <property type="entry name" value="Acyl_CoA_acyltransferase"/>
</dbReference>
<dbReference type="GO" id="GO:0003918">
    <property type="term" value="F:DNA topoisomerase type II (double strand cut, ATP-hydrolyzing) activity"/>
    <property type="evidence" value="ECO:0007669"/>
    <property type="project" value="InterPro"/>
</dbReference>
<name>A0A6N4W6R7_9MYCO</name>
<gene>
    <name evidence="3" type="ORF">MANY_14100</name>
</gene>
<dbReference type="CDD" id="cd04301">
    <property type="entry name" value="NAT_SF"/>
    <property type="match status" value="1"/>
</dbReference>
<dbReference type="Gene3D" id="1.10.268.10">
    <property type="entry name" value="Topoisomerase, domain 3"/>
    <property type="match status" value="1"/>
</dbReference>
<dbReference type="Pfam" id="PF13302">
    <property type="entry name" value="Acetyltransf_3"/>
    <property type="match status" value="1"/>
</dbReference>
<evidence type="ECO:0000313" key="3">
    <source>
        <dbReference type="EMBL" id="BBZ76073.1"/>
    </source>
</evidence>
<dbReference type="GO" id="GO:0005524">
    <property type="term" value="F:ATP binding"/>
    <property type="evidence" value="ECO:0007669"/>
    <property type="project" value="InterPro"/>
</dbReference>
<dbReference type="GO" id="GO:0016747">
    <property type="term" value="F:acyltransferase activity, transferring groups other than amino-acyl groups"/>
    <property type="evidence" value="ECO:0007669"/>
    <property type="project" value="InterPro"/>
</dbReference>
<feature type="region of interest" description="Disordered" evidence="1">
    <location>
        <begin position="1"/>
        <end position="21"/>
    </location>
</feature>
<dbReference type="InterPro" id="IPR013757">
    <property type="entry name" value="Topo_IIA_A_a_sf"/>
</dbReference>